<comment type="caution">
    <text evidence="1">The sequence shown here is derived from an EMBL/GenBank/DDBJ whole genome shotgun (WGS) entry which is preliminary data.</text>
</comment>
<protein>
    <submittedName>
        <fullName evidence="1">Uncharacterized protein</fullName>
    </submittedName>
</protein>
<evidence type="ECO:0000313" key="2">
    <source>
        <dbReference type="Proteomes" id="UP000611554"/>
    </source>
</evidence>
<organism evidence="1 2">
    <name type="scientific">Streptosporangium pseudovulgare</name>
    <dbReference type="NCBI Taxonomy" id="35765"/>
    <lineage>
        <taxon>Bacteria</taxon>
        <taxon>Bacillati</taxon>
        <taxon>Actinomycetota</taxon>
        <taxon>Actinomycetes</taxon>
        <taxon>Streptosporangiales</taxon>
        <taxon>Streptosporangiaceae</taxon>
        <taxon>Streptosporangium</taxon>
    </lineage>
</organism>
<gene>
    <name evidence="1" type="ORF">GCM10010140_29540</name>
</gene>
<reference evidence="2" key="1">
    <citation type="journal article" date="2019" name="Int. J. Syst. Evol. Microbiol.">
        <title>The Global Catalogue of Microorganisms (GCM) 10K type strain sequencing project: providing services to taxonomists for standard genome sequencing and annotation.</title>
        <authorList>
            <consortium name="The Broad Institute Genomics Platform"/>
            <consortium name="The Broad Institute Genome Sequencing Center for Infectious Disease"/>
            <person name="Wu L."/>
            <person name="Ma J."/>
        </authorList>
    </citation>
    <scope>NUCLEOTIDE SEQUENCE [LARGE SCALE GENOMIC DNA]</scope>
    <source>
        <strain evidence="2">JCM 3115</strain>
    </source>
</reference>
<accession>A0ABQ2QVL8</accession>
<evidence type="ECO:0000313" key="1">
    <source>
        <dbReference type="EMBL" id="GGP97554.1"/>
    </source>
</evidence>
<dbReference type="Proteomes" id="UP000611554">
    <property type="component" value="Unassembled WGS sequence"/>
</dbReference>
<dbReference type="EMBL" id="BMQJ01000006">
    <property type="protein sequence ID" value="GGP97554.1"/>
    <property type="molecule type" value="Genomic_DNA"/>
</dbReference>
<dbReference type="RefSeq" id="WP_268246314.1">
    <property type="nucleotide sequence ID" value="NZ_BMQJ01000006.1"/>
</dbReference>
<keyword evidence="2" id="KW-1185">Reference proteome</keyword>
<name>A0ABQ2QVL8_9ACTN</name>
<sequence length="44" mass="4827">MAETEFLVAGPDRGRHDLTPEVWAAALERPVEFTAALKDFLAAL</sequence>
<proteinExistence type="predicted"/>